<accession>A0A2T3MXJ7</accession>
<dbReference type="RefSeq" id="WP_107283771.1">
    <property type="nucleotide sequence ID" value="NZ_PYMC01000008.1"/>
</dbReference>
<dbReference type="EMBL" id="PYMC01000008">
    <property type="protein sequence ID" value="PSW04691.1"/>
    <property type="molecule type" value="Genomic_DNA"/>
</dbReference>
<name>A0A2T3MXJ7_9GAMM</name>
<organism evidence="1 2">
    <name type="scientific">Photobacterium lipolyticum</name>
    <dbReference type="NCBI Taxonomy" id="266810"/>
    <lineage>
        <taxon>Bacteria</taxon>
        <taxon>Pseudomonadati</taxon>
        <taxon>Pseudomonadota</taxon>
        <taxon>Gammaproteobacteria</taxon>
        <taxon>Vibrionales</taxon>
        <taxon>Vibrionaceae</taxon>
        <taxon>Photobacterium</taxon>
    </lineage>
</organism>
<dbReference type="Proteomes" id="UP000240904">
    <property type="component" value="Unassembled WGS sequence"/>
</dbReference>
<protein>
    <submittedName>
        <fullName evidence="1">Uncharacterized protein</fullName>
    </submittedName>
</protein>
<evidence type="ECO:0000313" key="1">
    <source>
        <dbReference type="EMBL" id="PSW04691.1"/>
    </source>
</evidence>
<dbReference type="OrthoDB" id="5825783at2"/>
<dbReference type="AlphaFoldDB" id="A0A2T3MXJ7"/>
<gene>
    <name evidence="1" type="ORF">C9I89_13020</name>
</gene>
<evidence type="ECO:0000313" key="2">
    <source>
        <dbReference type="Proteomes" id="UP000240904"/>
    </source>
</evidence>
<comment type="caution">
    <text evidence="1">The sequence shown here is derived from an EMBL/GenBank/DDBJ whole genome shotgun (WGS) entry which is preliminary data.</text>
</comment>
<sequence>MPQQMINQQAISCDQCDYHINNVHPQPYVMDQHGNRVTANSLSHTFENIYGVSKHTINAVLNGQINDAAAEALQKMILNLSGKLYTHSCQECAAHFTLDPAKDKHACPHCWSQRIAQINDGDHCPKCGEGKLN</sequence>
<proteinExistence type="predicted"/>
<reference evidence="1 2" key="1">
    <citation type="submission" date="2018-03" db="EMBL/GenBank/DDBJ databases">
        <title>Whole genome sequencing of Histamine producing bacteria.</title>
        <authorList>
            <person name="Butler K."/>
        </authorList>
    </citation>
    <scope>NUCLEOTIDE SEQUENCE [LARGE SCALE GENOMIC DNA]</scope>
    <source>
        <strain evidence="1 2">DSM 16190</strain>
    </source>
</reference>
<keyword evidence="2" id="KW-1185">Reference proteome</keyword>